<dbReference type="GO" id="GO:0008652">
    <property type="term" value="P:amino acid biosynthetic process"/>
    <property type="evidence" value="ECO:0007669"/>
    <property type="project" value="UniProtKB-KW"/>
</dbReference>
<evidence type="ECO:0000256" key="2">
    <source>
        <dbReference type="ARBA" id="ARBA00008014"/>
    </source>
</evidence>
<dbReference type="Gene3D" id="3.60.150.10">
    <property type="entry name" value="Chorismate synthase AroC"/>
    <property type="match status" value="1"/>
</dbReference>
<proteinExistence type="inferred from homology"/>
<keyword evidence="9" id="KW-0521">NADP</keyword>
<feature type="domain" description="Enolpyruvate transferase" evidence="12">
    <location>
        <begin position="101"/>
        <end position="213"/>
    </location>
</feature>
<evidence type="ECO:0000313" key="14">
    <source>
        <dbReference type="Proteomes" id="UP000254621"/>
    </source>
</evidence>
<dbReference type="GO" id="GO:0003866">
    <property type="term" value="F:3-phosphoshikimate 1-carboxyvinyltransferase activity"/>
    <property type="evidence" value="ECO:0007669"/>
    <property type="project" value="TreeGrafter"/>
</dbReference>
<dbReference type="Pfam" id="PF01264">
    <property type="entry name" value="Chorismate_synt"/>
    <property type="match status" value="1"/>
</dbReference>
<dbReference type="InterPro" id="IPR035904">
    <property type="entry name" value="Chorismate_synth_AroC_sf"/>
</dbReference>
<evidence type="ECO:0000256" key="6">
    <source>
        <dbReference type="ARBA" id="ARBA00022643"/>
    </source>
</evidence>
<keyword evidence="8" id="KW-0274">FAD</keyword>
<dbReference type="SUPFAM" id="SSF55205">
    <property type="entry name" value="EPT/RTPC-like"/>
    <property type="match status" value="1"/>
</dbReference>
<evidence type="ECO:0000256" key="10">
    <source>
        <dbReference type="ARBA" id="ARBA00023141"/>
    </source>
</evidence>
<keyword evidence="4" id="KW-0028">Amino-acid biosynthesis</keyword>
<sequence>MTTGEPIVVKGVVKPIPTLYRPMESVNIATHETDRASIERSDTTAVPTAAVIAEAMVAITLAQAMLDKFDADQLVRFKAQVDQYRTELKEFRMTQQQLPSKRSHLKGMIQVPGDKSISHRAIMLGSMARGTSKVRHLLMADDVQSTMQVYRQLGVTIETSGEDTVIVSPGVAHLRAPDQPLDFGNSGTTLRLSLGVLAKQPFHIDMIGDVSLQNGLWDGF</sequence>
<evidence type="ECO:0000256" key="7">
    <source>
        <dbReference type="ARBA" id="ARBA00022679"/>
    </source>
</evidence>
<dbReference type="GO" id="GO:0004107">
    <property type="term" value="F:chorismate synthase activity"/>
    <property type="evidence" value="ECO:0007669"/>
    <property type="project" value="UniProtKB-EC"/>
</dbReference>
<dbReference type="Gene3D" id="3.65.10.10">
    <property type="entry name" value="Enolpyruvate transferase domain"/>
    <property type="match status" value="1"/>
</dbReference>
<reference evidence="13 14" key="1">
    <citation type="submission" date="2018-06" db="EMBL/GenBank/DDBJ databases">
        <authorList>
            <consortium name="Pathogen Informatics"/>
            <person name="Doyle S."/>
        </authorList>
    </citation>
    <scope>NUCLEOTIDE SEQUENCE [LARGE SCALE GENOMIC DNA]</scope>
    <source>
        <strain evidence="13 14">NCTC13645</strain>
    </source>
</reference>
<evidence type="ECO:0000256" key="4">
    <source>
        <dbReference type="ARBA" id="ARBA00022605"/>
    </source>
</evidence>
<dbReference type="PANTHER" id="PTHR21090:SF5">
    <property type="entry name" value="PENTAFUNCTIONAL AROM POLYPEPTIDE"/>
    <property type="match status" value="1"/>
</dbReference>
<dbReference type="InterPro" id="IPR036968">
    <property type="entry name" value="Enolpyruvate_Tfrase_sf"/>
</dbReference>
<name>A0A380P3N3_WEIVI</name>
<evidence type="ECO:0000256" key="1">
    <source>
        <dbReference type="ARBA" id="ARBA00005044"/>
    </source>
</evidence>
<evidence type="ECO:0000256" key="8">
    <source>
        <dbReference type="ARBA" id="ARBA00022827"/>
    </source>
</evidence>
<dbReference type="InterPro" id="IPR001986">
    <property type="entry name" value="Enolpyruvate_Tfrase_dom"/>
</dbReference>
<evidence type="ECO:0000256" key="9">
    <source>
        <dbReference type="ARBA" id="ARBA00022857"/>
    </source>
</evidence>
<protein>
    <recommendedName>
        <fullName evidence="3">chorismate synthase</fullName>
        <ecNumber evidence="3">4.2.3.5</ecNumber>
    </recommendedName>
</protein>
<evidence type="ECO:0000256" key="11">
    <source>
        <dbReference type="ARBA" id="ARBA00023239"/>
    </source>
</evidence>
<dbReference type="Pfam" id="PF00275">
    <property type="entry name" value="EPSP_synthase"/>
    <property type="match status" value="1"/>
</dbReference>
<keyword evidence="6" id="KW-0288">FMN</keyword>
<dbReference type="EC" id="4.2.3.5" evidence="3"/>
<keyword evidence="11" id="KW-0456">Lyase</keyword>
<evidence type="ECO:0000256" key="5">
    <source>
        <dbReference type="ARBA" id="ARBA00022630"/>
    </source>
</evidence>
<dbReference type="GO" id="GO:0009073">
    <property type="term" value="P:aromatic amino acid family biosynthetic process"/>
    <property type="evidence" value="ECO:0007669"/>
    <property type="project" value="UniProtKB-KW"/>
</dbReference>
<dbReference type="InterPro" id="IPR013792">
    <property type="entry name" value="RNA3'P_cycl/enolpyr_Trfase_a/b"/>
</dbReference>
<dbReference type="GO" id="GO:0009423">
    <property type="term" value="P:chorismate biosynthetic process"/>
    <property type="evidence" value="ECO:0007669"/>
    <property type="project" value="TreeGrafter"/>
</dbReference>
<comment type="similarity">
    <text evidence="2">Belongs to the chorismate synthase family.</text>
</comment>
<accession>A0A380P3N3</accession>
<dbReference type="SUPFAM" id="SSF103263">
    <property type="entry name" value="Chorismate synthase, AroC"/>
    <property type="match status" value="1"/>
</dbReference>
<keyword evidence="10" id="KW-0057">Aromatic amino acid biosynthesis</keyword>
<evidence type="ECO:0000256" key="3">
    <source>
        <dbReference type="ARBA" id="ARBA00013036"/>
    </source>
</evidence>
<dbReference type="AlphaFoldDB" id="A0A380P3N3"/>
<dbReference type="EMBL" id="UHIV01000004">
    <property type="protein sequence ID" value="SUP59487.1"/>
    <property type="molecule type" value="Genomic_DNA"/>
</dbReference>
<evidence type="ECO:0000259" key="12">
    <source>
        <dbReference type="Pfam" id="PF00275"/>
    </source>
</evidence>
<keyword evidence="5" id="KW-0285">Flavoprotein</keyword>
<comment type="pathway">
    <text evidence="1">Metabolic intermediate biosynthesis; chorismate biosynthesis; chorismate from D-erythrose 4-phosphate and phosphoenolpyruvate: step 7/7.</text>
</comment>
<keyword evidence="7 13" id="KW-0808">Transferase</keyword>
<gene>
    <name evidence="13" type="primary">aroA_2</name>
    <name evidence="13" type="ORF">NCTC13645_01744</name>
</gene>
<dbReference type="InterPro" id="IPR000453">
    <property type="entry name" value="Chorismate_synth"/>
</dbReference>
<organism evidence="13 14">
    <name type="scientific">Weissella viridescens</name>
    <name type="common">Lactobacillus viridescens</name>
    <dbReference type="NCBI Taxonomy" id="1629"/>
    <lineage>
        <taxon>Bacteria</taxon>
        <taxon>Bacillati</taxon>
        <taxon>Bacillota</taxon>
        <taxon>Bacilli</taxon>
        <taxon>Lactobacillales</taxon>
        <taxon>Lactobacillaceae</taxon>
        <taxon>Weissella</taxon>
    </lineage>
</organism>
<dbReference type="Proteomes" id="UP000254621">
    <property type="component" value="Unassembled WGS sequence"/>
</dbReference>
<evidence type="ECO:0000313" key="13">
    <source>
        <dbReference type="EMBL" id="SUP59487.1"/>
    </source>
</evidence>
<dbReference type="PANTHER" id="PTHR21090">
    <property type="entry name" value="AROM/DEHYDROQUINATE SYNTHASE"/>
    <property type="match status" value="1"/>
</dbReference>